<organism evidence="2 3">
    <name type="scientific">Mucilaginibacter paludis DSM 18603</name>
    <dbReference type="NCBI Taxonomy" id="714943"/>
    <lineage>
        <taxon>Bacteria</taxon>
        <taxon>Pseudomonadati</taxon>
        <taxon>Bacteroidota</taxon>
        <taxon>Sphingobacteriia</taxon>
        <taxon>Sphingobacteriales</taxon>
        <taxon>Sphingobacteriaceae</taxon>
        <taxon>Mucilaginibacter</taxon>
    </lineage>
</organism>
<dbReference type="AlphaFoldDB" id="H1YFK4"/>
<protein>
    <submittedName>
        <fullName evidence="2">Uncharacterized protein</fullName>
    </submittedName>
</protein>
<dbReference type="STRING" id="714943.Mucpa_0206"/>
<name>H1YFK4_9SPHI</name>
<proteinExistence type="predicted"/>
<evidence type="ECO:0000256" key="1">
    <source>
        <dbReference type="SAM" id="MobiDB-lite"/>
    </source>
</evidence>
<evidence type="ECO:0000313" key="3">
    <source>
        <dbReference type="Proteomes" id="UP000002774"/>
    </source>
</evidence>
<dbReference type="HOGENOM" id="CLU_3137826_0_0_10"/>
<gene>
    <name evidence="2" type="ORF">Mucpa_0206</name>
</gene>
<evidence type="ECO:0000313" key="2">
    <source>
        <dbReference type="EMBL" id="EHQ24406.1"/>
    </source>
</evidence>
<feature type="region of interest" description="Disordered" evidence="1">
    <location>
        <begin position="19"/>
        <end position="39"/>
    </location>
</feature>
<dbReference type="RefSeq" id="WP_008503954.1">
    <property type="nucleotide sequence ID" value="NZ_CM001403.1"/>
</dbReference>
<dbReference type="EMBL" id="CM001403">
    <property type="protein sequence ID" value="EHQ24406.1"/>
    <property type="molecule type" value="Genomic_DNA"/>
</dbReference>
<sequence>MDPANRKKTGMTFEPYRLLGADRKSGQRPDCTPGRELASRAEGSGSLDFFGYFLYQDKK</sequence>
<accession>H1YFK4</accession>
<reference evidence="2" key="1">
    <citation type="submission" date="2011-09" db="EMBL/GenBank/DDBJ databases">
        <title>The permanent draft genome of Mucilaginibacter paludis DSM 18603.</title>
        <authorList>
            <consortium name="US DOE Joint Genome Institute (JGI-PGF)"/>
            <person name="Lucas S."/>
            <person name="Han J."/>
            <person name="Lapidus A."/>
            <person name="Bruce D."/>
            <person name="Goodwin L."/>
            <person name="Pitluck S."/>
            <person name="Peters L."/>
            <person name="Kyrpides N."/>
            <person name="Mavromatis K."/>
            <person name="Ivanova N."/>
            <person name="Mikhailova N."/>
            <person name="Held B."/>
            <person name="Detter J.C."/>
            <person name="Tapia R."/>
            <person name="Han C."/>
            <person name="Land M."/>
            <person name="Hauser L."/>
            <person name="Markowitz V."/>
            <person name="Cheng J.-F."/>
            <person name="Hugenholtz P."/>
            <person name="Woyke T."/>
            <person name="Wu D."/>
            <person name="Tindall B."/>
            <person name="Brambilla E."/>
            <person name="Klenk H.-P."/>
            <person name="Eisen J.A."/>
        </authorList>
    </citation>
    <scope>NUCLEOTIDE SEQUENCE [LARGE SCALE GENOMIC DNA]</scope>
    <source>
        <strain evidence="2">DSM 18603</strain>
    </source>
</reference>
<keyword evidence="3" id="KW-1185">Reference proteome</keyword>
<dbReference type="Proteomes" id="UP000002774">
    <property type="component" value="Chromosome"/>
</dbReference>